<dbReference type="GO" id="GO:0052621">
    <property type="term" value="F:diguanylate cyclase activity"/>
    <property type="evidence" value="ECO:0007669"/>
    <property type="project" value="UniProtKB-EC"/>
</dbReference>
<evidence type="ECO:0000259" key="4">
    <source>
        <dbReference type="PROSITE" id="PS50887"/>
    </source>
</evidence>
<evidence type="ECO:0000313" key="6">
    <source>
        <dbReference type="Proteomes" id="UP000198729"/>
    </source>
</evidence>
<dbReference type="PROSITE" id="PS50113">
    <property type="entry name" value="PAC"/>
    <property type="match status" value="1"/>
</dbReference>
<name>A0A1G5SIE3_9PROT</name>
<dbReference type="EMBL" id="FMWO01000097">
    <property type="protein sequence ID" value="SCZ86954.1"/>
    <property type="molecule type" value="Genomic_DNA"/>
</dbReference>
<dbReference type="Gene3D" id="3.30.450.20">
    <property type="entry name" value="PAS domain"/>
    <property type="match status" value="1"/>
</dbReference>
<keyword evidence="5" id="KW-0548">Nucleotidyltransferase</keyword>
<feature type="domain" description="PAC" evidence="3">
    <location>
        <begin position="156"/>
        <end position="208"/>
    </location>
</feature>
<sequence length="388" mass="44979">MSLRDERKTKLDKLRKQAEAKLNRELSTKKKVLPEDTPRLLYELHAHQIELEIQNEELRLIQQELLEARDRYINLYDLAPVGYLTIGANGLILEINLTLVRMLGMERHLIIQKSLSTFIAESDQDVYYQFNALIRKTKKPQNCELRMSKYNCESAKRDTHEADRNEKTSFWVQIMSRPLLGDNGEIHTINLSINDVTEFKQARDKLKHLATYDQLTLLPNRYQMETELKLRINAAKRFNEKLAILFIDLDNFKIINDTMGHEYGDILLKIVANRLSSHLRDYDTVARFGGDEFVLLMPQIHDNVEVVAIAEKIISEFSNAFYLKERESFITTSIGISVFPDDGTTVGELLKNLISYLSQKFSIYRSEEVLSLRRAAIAAPWQPNQNGD</sequence>
<dbReference type="STRING" id="51642.NSMM_850002"/>
<dbReference type="Pfam" id="PF00990">
    <property type="entry name" value="GGDEF"/>
    <property type="match status" value="1"/>
</dbReference>
<reference evidence="5 6" key="1">
    <citation type="submission" date="2016-10" db="EMBL/GenBank/DDBJ databases">
        <authorList>
            <person name="de Groot N.N."/>
        </authorList>
    </citation>
    <scope>NUCLEOTIDE SEQUENCE [LARGE SCALE GENOMIC DNA]</scope>
    <source>
        <strain evidence="5">1</strain>
    </source>
</reference>
<dbReference type="SUPFAM" id="SSF55073">
    <property type="entry name" value="Nucleotide cyclase"/>
    <property type="match status" value="1"/>
</dbReference>
<dbReference type="OrthoDB" id="8543296at2"/>
<feature type="coiled-coil region" evidence="1">
    <location>
        <begin position="4"/>
        <end position="71"/>
    </location>
</feature>
<dbReference type="Gene3D" id="3.30.70.270">
    <property type="match status" value="1"/>
</dbReference>
<dbReference type="InterPro" id="IPR043128">
    <property type="entry name" value="Rev_trsase/Diguanyl_cyclase"/>
</dbReference>
<organism evidence="5 6">
    <name type="scientific">Nitrosomonas mobilis</name>
    <dbReference type="NCBI Taxonomy" id="51642"/>
    <lineage>
        <taxon>Bacteria</taxon>
        <taxon>Pseudomonadati</taxon>
        <taxon>Pseudomonadota</taxon>
        <taxon>Betaproteobacteria</taxon>
        <taxon>Nitrosomonadales</taxon>
        <taxon>Nitrosomonadaceae</taxon>
        <taxon>Nitrosomonas</taxon>
    </lineage>
</organism>
<feature type="domain" description="PAS" evidence="2">
    <location>
        <begin position="68"/>
        <end position="125"/>
    </location>
</feature>
<dbReference type="EC" id="2.7.7.65" evidence="5"/>
<dbReference type="PANTHER" id="PTHR44757:SF2">
    <property type="entry name" value="BIOFILM ARCHITECTURE MAINTENANCE PROTEIN MBAA"/>
    <property type="match status" value="1"/>
</dbReference>
<dbReference type="SMART" id="SM00267">
    <property type="entry name" value="GGDEF"/>
    <property type="match status" value="1"/>
</dbReference>
<dbReference type="PROSITE" id="PS50112">
    <property type="entry name" value="PAS"/>
    <property type="match status" value="1"/>
</dbReference>
<dbReference type="RefSeq" id="WP_090288275.1">
    <property type="nucleotide sequence ID" value="NZ_FMWO01000097.1"/>
</dbReference>
<keyword evidence="6" id="KW-1185">Reference proteome</keyword>
<dbReference type="PANTHER" id="PTHR44757">
    <property type="entry name" value="DIGUANYLATE CYCLASE DGCP"/>
    <property type="match status" value="1"/>
</dbReference>
<gene>
    <name evidence="5" type="ORF">NSMM_850002</name>
</gene>
<dbReference type="SUPFAM" id="SSF55785">
    <property type="entry name" value="PYP-like sensor domain (PAS domain)"/>
    <property type="match status" value="1"/>
</dbReference>
<dbReference type="PROSITE" id="PS50887">
    <property type="entry name" value="GGDEF"/>
    <property type="match status" value="1"/>
</dbReference>
<keyword evidence="5" id="KW-0808">Transferase</keyword>
<dbReference type="AlphaFoldDB" id="A0A1G5SIE3"/>
<dbReference type="Pfam" id="PF13426">
    <property type="entry name" value="PAS_9"/>
    <property type="match status" value="1"/>
</dbReference>
<dbReference type="CDD" id="cd01949">
    <property type="entry name" value="GGDEF"/>
    <property type="match status" value="1"/>
</dbReference>
<protein>
    <submittedName>
        <fullName evidence="5">Putative Diguanylate cyclase</fullName>
        <ecNumber evidence="5">2.7.7.65</ecNumber>
    </submittedName>
</protein>
<dbReference type="InterPro" id="IPR029787">
    <property type="entry name" value="Nucleotide_cyclase"/>
</dbReference>
<evidence type="ECO:0000259" key="3">
    <source>
        <dbReference type="PROSITE" id="PS50113"/>
    </source>
</evidence>
<dbReference type="Proteomes" id="UP000198729">
    <property type="component" value="Unassembled WGS sequence"/>
</dbReference>
<dbReference type="SMART" id="SM00091">
    <property type="entry name" value="PAS"/>
    <property type="match status" value="1"/>
</dbReference>
<feature type="domain" description="GGDEF" evidence="4">
    <location>
        <begin position="240"/>
        <end position="374"/>
    </location>
</feature>
<dbReference type="InterPro" id="IPR052155">
    <property type="entry name" value="Biofilm_reg_signaling"/>
</dbReference>
<dbReference type="InterPro" id="IPR035965">
    <property type="entry name" value="PAS-like_dom_sf"/>
</dbReference>
<evidence type="ECO:0000259" key="2">
    <source>
        <dbReference type="PROSITE" id="PS50112"/>
    </source>
</evidence>
<dbReference type="InterPro" id="IPR000014">
    <property type="entry name" value="PAS"/>
</dbReference>
<dbReference type="InterPro" id="IPR000700">
    <property type="entry name" value="PAS-assoc_C"/>
</dbReference>
<keyword evidence="1" id="KW-0175">Coiled coil</keyword>
<dbReference type="NCBIfam" id="TIGR00229">
    <property type="entry name" value="sensory_box"/>
    <property type="match status" value="1"/>
</dbReference>
<evidence type="ECO:0000313" key="5">
    <source>
        <dbReference type="EMBL" id="SCZ86954.1"/>
    </source>
</evidence>
<accession>A0A1G5SIE3</accession>
<dbReference type="NCBIfam" id="TIGR00254">
    <property type="entry name" value="GGDEF"/>
    <property type="match status" value="1"/>
</dbReference>
<dbReference type="CDD" id="cd00130">
    <property type="entry name" value="PAS"/>
    <property type="match status" value="1"/>
</dbReference>
<dbReference type="InterPro" id="IPR000160">
    <property type="entry name" value="GGDEF_dom"/>
</dbReference>
<proteinExistence type="predicted"/>
<evidence type="ECO:0000256" key="1">
    <source>
        <dbReference type="SAM" id="Coils"/>
    </source>
</evidence>